<dbReference type="EMBL" id="JAJFAZ020000001">
    <property type="protein sequence ID" value="KAI5349904.1"/>
    <property type="molecule type" value="Genomic_DNA"/>
</dbReference>
<sequence>MDEFDAIPPSALPVPHSTRDSESSEVISNDLSVSTYQLPPRTTLGKPKVQYSPDIHAKSKYLISHYMSTHRLSKLYASYLCQLSSVCVPTKLQDALSNPKWMDAMNVEMDALNKNKTWDLVPLPQGKKAVGCRWVFTLKHKADGFINRYKARLVAKGYTQTYGVDYLETFAPVAKLNTVRVLLSLAANRD</sequence>
<protein>
    <recommendedName>
        <fullName evidence="2">Reverse transcriptase Ty1/copia-type domain-containing protein</fullName>
    </recommendedName>
</protein>
<accession>A0AAD4WUN3</accession>
<proteinExistence type="predicted"/>
<dbReference type="Pfam" id="PF07727">
    <property type="entry name" value="RVT_2"/>
    <property type="match status" value="1"/>
</dbReference>
<dbReference type="Proteomes" id="UP001054821">
    <property type="component" value="Chromosome 1"/>
</dbReference>
<evidence type="ECO:0000259" key="2">
    <source>
        <dbReference type="Pfam" id="PF07727"/>
    </source>
</evidence>
<name>A0AAD4WUN3_PRUDU</name>
<comment type="caution">
    <text evidence="3">The sequence shown here is derived from an EMBL/GenBank/DDBJ whole genome shotgun (WGS) entry which is preliminary data.</text>
</comment>
<evidence type="ECO:0000313" key="3">
    <source>
        <dbReference type="EMBL" id="KAI5349904.1"/>
    </source>
</evidence>
<organism evidence="3 4">
    <name type="scientific">Prunus dulcis</name>
    <name type="common">Almond</name>
    <name type="synonym">Amygdalus dulcis</name>
    <dbReference type="NCBI Taxonomy" id="3755"/>
    <lineage>
        <taxon>Eukaryota</taxon>
        <taxon>Viridiplantae</taxon>
        <taxon>Streptophyta</taxon>
        <taxon>Embryophyta</taxon>
        <taxon>Tracheophyta</taxon>
        <taxon>Spermatophyta</taxon>
        <taxon>Magnoliopsida</taxon>
        <taxon>eudicotyledons</taxon>
        <taxon>Gunneridae</taxon>
        <taxon>Pentapetalae</taxon>
        <taxon>rosids</taxon>
        <taxon>fabids</taxon>
        <taxon>Rosales</taxon>
        <taxon>Rosaceae</taxon>
        <taxon>Amygdaloideae</taxon>
        <taxon>Amygdaleae</taxon>
        <taxon>Prunus</taxon>
    </lineage>
</organism>
<dbReference type="InterPro" id="IPR013103">
    <property type="entry name" value="RVT_2"/>
</dbReference>
<evidence type="ECO:0000256" key="1">
    <source>
        <dbReference type="SAM" id="MobiDB-lite"/>
    </source>
</evidence>
<feature type="domain" description="Reverse transcriptase Ty1/copia-type" evidence="2">
    <location>
        <begin position="115"/>
        <end position="189"/>
    </location>
</feature>
<evidence type="ECO:0000313" key="4">
    <source>
        <dbReference type="Proteomes" id="UP001054821"/>
    </source>
</evidence>
<keyword evidence="4" id="KW-1185">Reference proteome</keyword>
<dbReference type="AlphaFoldDB" id="A0AAD4WUN3"/>
<feature type="region of interest" description="Disordered" evidence="1">
    <location>
        <begin position="1"/>
        <end position="26"/>
    </location>
</feature>
<gene>
    <name evidence="3" type="ORF">L3X38_002795</name>
</gene>
<reference evidence="3 4" key="1">
    <citation type="journal article" date="2022" name="G3 (Bethesda)">
        <title>Whole-genome sequence and methylome profiling of the almond [Prunus dulcis (Mill.) D.A. Webb] cultivar 'Nonpareil'.</title>
        <authorList>
            <person name="D'Amico-Willman K.M."/>
            <person name="Ouma W.Z."/>
            <person name="Meulia T."/>
            <person name="Sideli G.M."/>
            <person name="Gradziel T.M."/>
            <person name="Fresnedo-Ramirez J."/>
        </authorList>
    </citation>
    <scope>NUCLEOTIDE SEQUENCE [LARGE SCALE GENOMIC DNA]</scope>
    <source>
        <strain evidence="3">Clone GOH B32 T37-40</strain>
    </source>
</reference>